<evidence type="ECO:0000256" key="3">
    <source>
        <dbReference type="SAM" id="MobiDB-lite"/>
    </source>
</evidence>
<dbReference type="Gene3D" id="1.10.238.10">
    <property type="entry name" value="EF-hand"/>
    <property type="match status" value="2"/>
</dbReference>
<dbReference type="PROSITE" id="PS50222">
    <property type="entry name" value="EF_HAND_2"/>
    <property type="match status" value="3"/>
</dbReference>
<dbReference type="FunCoup" id="A0A6I9TIR2">
    <property type="interactions" value="121"/>
</dbReference>
<organism evidence="5 6">
    <name type="scientific">Sesamum indicum</name>
    <name type="common">Oriental sesame</name>
    <name type="synonym">Sesamum orientale</name>
    <dbReference type="NCBI Taxonomy" id="4182"/>
    <lineage>
        <taxon>Eukaryota</taxon>
        <taxon>Viridiplantae</taxon>
        <taxon>Streptophyta</taxon>
        <taxon>Embryophyta</taxon>
        <taxon>Tracheophyta</taxon>
        <taxon>Spermatophyta</taxon>
        <taxon>Magnoliopsida</taxon>
        <taxon>eudicotyledons</taxon>
        <taxon>Gunneridae</taxon>
        <taxon>Pentapetalae</taxon>
        <taxon>asterids</taxon>
        <taxon>lamiids</taxon>
        <taxon>Lamiales</taxon>
        <taxon>Pedaliaceae</taxon>
        <taxon>Sesamum</taxon>
    </lineage>
</organism>
<reference evidence="6" key="1">
    <citation type="submission" date="2025-08" db="UniProtKB">
        <authorList>
            <consortium name="RefSeq"/>
        </authorList>
    </citation>
    <scope>IDENTIFICATION</scope>
</reference>
<dbReference type="Proteomes" id="UP000504604">
    <property type="component" value="Linkage group LG8"/>
</dbReference>
<feature type="domain" description="EF-hand" evidence="4">
    <location>
        <begin position="81"/>
        <end position="116"/>
    </location>
</feature>
<dbReference type="PROSITE" id="PS00018">
    <property type="entry name" value="EF_HAND_1"/>
    <property type="match status" value="2"/>
</dbReference>
<dbReference type="FunFam" id="1.10.238.10:FF:000003">
    <property type="entry name" value="Calmodulin A"/>
    <property type="match status" value="2"/>
</dbReference>
<keyword evidence="1" id="KW-0677">Repeat</keyword>
<dbReference type="GeneID" id="105167486"/>
<dbReference type="PANTHER" id="PTHR23050">
    <property type="entry name" value="CALCIUM BINDING PROTEIN"/>
    <property type="match status" value="1"/>
</dbReference>
<dbReference type="AlphaFoldDB" id="A0A6I9TIR2"/>
<proteinExistence type="predicted"/>
<keyword evidence="5" id="KW-1185">Reference proteome</keyword>
<gene>
    <name evidence="6" type="primary">LOC105167486</name>
</gene>
<dbReference type="InterPro" id="IPR050145">
    <property type="entry name" value="Centrin_CML-like"/>
</dbReference>
<dbReference type="Pfam" id="PF13833">
    <property type="entry name" value="EF-hand_8"/>
    <property type="match status" value="1"/>
</dbReference>
<dbReference type="KEGG" id="sind:105167486"/>
<accession>A0A6I9TIR2</accession>
<dbReference type="InParanoid" id="A0A6I9TIR2"/>
<feature type="compositionally biased region" description="Basic residues" evidence="3">
    <location>
        <begin position="16"/>
        <end position="31"/>
    </location>
</feature>
<evidence type="ECO:0000313" key="5">
    <source>
        <dbReference type="Proteomes" id="UP000504604"/>
    </source>
</evidence>
<dbReference type="Pfam" id="PF13499">
    <property type="entry name" value="EF-hand_7"/>
    <property type="match status" value="1"/>
</dbReference>
<dbReference type="OrthoDB" id="26525at2759"/>
<dbReference type="CDD" id="cd00051">
    <property type="entry name" value="EFh"/>
    <property type="match status" value="1"/>
</dbReference>
<dbReference type="InterPro" id="IPR002048">
    <property type="entry name" value="EF_hand_dom"/>
</dbReference>
<protein>
    <submittedName>
        <fullName evidence="6">Probable calcium-binding protein CML41</fullName>
    </submittedName>
</protein>
<feature type="region of interest" description="Disordered" evidence="3">
    <location>
        <begin position="16"/>
        <end position="48"/>
    </location>
</feature>
<dbReference type="SMART" id="SM00054">
    <property type="entry name" value="EFh"/>
    <property type="match status" value="3"/>
</dbReference>
<dbReference type="InterPro" id="IPR011992">
    <property type="entry name" value="EF-hand-dom_pair"/>
</dbReference>
<evidence type="ECO:0000313" key="6">
    <source>
        <dbReference type="RefSeq" id="XP_011085544.1"/>
    </source>
</evidence>
<keyword evidence="2" id="KW-0106">Calcium</keyword>
<dbReference type="SUPFAM" id="SSF47473">
    <property type="entry name" value="EF-hand"/>
    <property type="match status" value="1"/>
</dbReference>
<evidence type="ECO:0000256" key="1">
    <source>
        <dbReference type="ARBA" id="ARBA00022737"/>
    </source>
</evidence>
<dbReference type="GO" id="GO:0005509">
    <property type="term" value="F:calcium ion binding"/>
    <property type="evidence" value="ECO:0007669"/>
    <property type="project" value="InterPro"/>
</dbReference>
<sequence>MEEAVQCFCTFSPKKLSKLKPKSKPKPKHGSPRTPKSPLNVTPPPRQKELREVFRRFDSDCDGKISAVELRSYFASIGEYMSYEDAQAIISYLDSDNDGLLDFEDFLRLMEDNEGGRQGEEDLRAAFGIFEMEKGSGRITAKSLQRVLGRLGDQKSYDECVSMIRVFDSDGKGELGYHEFQQMMAA</sequence>
<dbReference type="InterPro" id="IPR018247">
    <property type="entry name" value="EF_Hand_1_Ca_BS"/>
</dbReference>
<feature type="domain" description="EF-hand" evidence="4">
    <location>
        <begin position="155"/>
        <end position="186"/>
    </location>
</feature>
<feature type="domain" description="EF-hand" evidence="4">
    <location>
        <begin position="45"/>
        <end position="80"/>
    </location>
</feature>
<name>A0A6I9TIR2_SESIN</name>
<evidence type="ECO:0000256" key="2">
    <source>
        <dbReference type="ARBA" id="ARBA00022837"/>
    </source>
</evidence>
<evidence type="ECO:0000259" key="4">
    <source>
        <dbReference type="PROSITE" id="PS50222"/>
    </source>
</evidence>
<dbReference type="RefSeq" id="XP_011085544.1">
    <property type="nucleotide sequence ID" value="XM_011087242.2"/>
</dbReference>
<dbReference type="Gramene" id="SIN_1019867.t">
    <property type="protein sequence ID" value="SIN_1019867.t.cds1"/>
    <property type="gene ID" value="SIN_1019867"/>
</dbReference>